<reference evidence="5 6" key="1">
    <citation type="submission" date="2024-04" db="EMBL/GenBank/DDBJ databases">
        <authorList>
            <person name="Fracassetti M."/>
        </authorList>
    </citation>
    <scope>NUCLEOTIDE SEQUENCE [LARGE SCALE GENOMIC DNA]</scope>
</reference>
<feature type="chain" id="PRO_5043898150" description="Leucine-rich repeat-containing N-terminal plant-type domain-containing protein" evidence="3">
    <location>
        <begin position="26"/>
        <end position="248"/>
    </location>
</feature>
<evidence type="ECO:0000259" key="4">
    <source>
        <dbReference type="Pfam" id="PF08263"/>
    </source>
</evidence>
<feature type="domain" description="Leucine-rich repeat-containing N-terminal plant-type" evidence="4">
    <location>
        <begin position="33"/>
        <end position="70"/>
    </location>
</feature>
<dbReference type="Gene3D" id="3.80.10.10">
    <property type="entry name" value="Ribonuclease Inhibitor"/>
    <property type="match status" value="2"/>
</dbReference>
<keyword evidence="3" id="KW-0732">Signal</keyword>
<dbReference type="InterPro" id="IPR032675">
    <property type="entry name" value="LRR_dom_sf"/>
</dbReference>
<keyword evidence="2" id="KW-0677">Repeat</keyword>
<proteinExistence type="predicted"/>
<evidence type="ECO:0000313" key="6">
    <source>
        <dbReference type="Proteomes" id="UP001497516"/>
    </source>
</evidence>
<organism evidence="5 6">
    <name type="scientific">Linum trigynum</name>
    <dbReference type="NCBI Taxonomy" id="586398"/>
    <lineage>
        <taxon>Eukaryota</taxon>
        <taxon>Viridiplantae</taxon>
        <taxon>Streptophyta</taxon>
        <taxon>Embryophyta</taxon>
        <taxon>Tracheophyta</taxon>
        <taxon>Spermatophyta</taxon>
        <taxon>Magnoliopsida</taxon>
        <taxon>eudicotyledons</taxon>
        <taxon>Gunneridae</taxon>
        <taxon>Pentapetalae</taxon>
        <taxon>rosids</taxon>
        <taxon>fabids</taxon>
        <taxon>Malpighiales</taxon>
        <taxon>Linaceae</taxon>
        <taxon>Linum</taxon>
    </lineage>
</organism>
<dbReference type="SUPFAM" id="SSF52058">
    <property type="entry name" value="L domain-like"/>
    <property type="match status" value="1"/>
</dbReference>
<evidence type="ECO:0000256" key="1">
    <source>
        <dbReference type="ARBA" id="ARBA00022614"/>
    </source>
</evidence>
<dbReference type="Pfam" id="PF08263">
    <property type="entry name" value="LRRNT_2"/>
    <property type="match status" value="1"/>
</dbReference>
<evidence type="ECO:0000256" key="3">
    <source>
        <dbReference type="SAM" id="SignalP"/>
    </source>
</evidence>
<evidence type="ECO:0000313" key="5">
    <source>
        <dbReference type="EMBL" id="CAL1359269.1"/>
    </source>
</evidence>
<feature type="signal peptide" evidence="3">
    <location>
        <begin position="1"/>
        <end position="25"/>
    </location>
</feature>
<dbReference type="PANTHER" id="PTHR48065:SF25">
    <property type="entry name" value="OS01G0891700 PROTEIN"/>
    <property type="match status" value="1"/>
</dbReference>
<protein>
    <recommendedName>
        <fullName evidence="4">Leucine-rich repeat-containing N-terminal plant-type domain-containing protein</fullName>
    </recommendedName>
</protein>
<name>A0AAV2CSR5_9ROSI</name>
<dbReference type="Pfam" id="PF00560">
    <property type="entry name" value="LRR_1"/>
    <property type="match status" value="2"/>
</dbReference>
<accession>A0AAV2CSR5</accession>
<dbReference type="PANTHER" id="PTHR48065">
    <property type="entry name" value="OS10G0469600 PROTEIN"/>
    <property type="match status" value="1"/>
</dbReference>
<dbReference type="Proteomes" id="UP001497516">
    <property type="component" value="Chromosome 10"/>
</dbReference>
<dbReference type="InterPro" id="IPR013210">
    <property type="entry name" value="LRR_N_plant-typ"/>
</dbReference>
<sequence length="248" mass="26958">MAGKIILIHSILLLLFLTFPQPSTPESIQARISLLQFIETLSEGTFPPHSNWGWNLTSDPCHDWAGVVCDSDDRVMALTLNMVNLTGRLDLKLLCRTIQYSLKALDLTDNYIFSRLSFEIACFTNLTYLRLGGNRLHGSLPVSLASLTGLSLVDVSRNRFSGPIPTGLGRLNIFLAQENRFDGDIPGEVNFAGLEAYNVSRNRLVGPIPSGFLDFPASSFEGNPGLCGLPLPVPCAPSPAPSPAMRGD</sequence>
<evidence type="ECO:0000256" key="2">
    <source>
        <dbReference type="ARBA" id="ARBA00022737"/>
    </source>
</evidence>
<keyword evidence="1" id="KW-0433">Leucine-rich repeat</keyword>
<dbReference type="InterPro" id="IPR001611">
    <property type="entry name" value="Leu-rich_rpt"/>
</dbReference>
<dbReference type="AlphaFoldDB" id="A0AAV2CSR5"/>
<gene>
    <name evidence="5" type="ORF">LTRI10_LOCUS6766</name>
</gene>
<keyword evidence="6" id="KW-1185">Reference proteome</keyword>
<dbReference type="EMBL" id="OZ034814">
    <property type="protein sequence ID" value="CAL1359269.1"/>
    <property type="molecule type" value="Genomic_DNA"/>
</dbReference>